<evidence type="ECO:0008006" key="3">
    <source>
        <dbReference type="Google" id="ProtNLM"/>
    </source>
</evidence>
<proteinExistence type="predicted"/>
<dbReference type="InterPro" id="IPR000415">
    <property type="entry name" value="Nitroreductase-like"/>
</dbReference>
<protein>
    <recommendedName>
        <fullName evidence="3">Twin-arginine translocation pathway signal protein</fullName>
    </recommendedName>
</protein>
<dbReference type="InterPro" id="IPR006311">
    <property type="entry name" value="TAT_signal"/>
</dbReference>
<dbReference type="Proteomes" id="UP001215827">
    <property type="component" value="Chromosome"/>
</dbReference>
<dbReference type="EMBL" id="CP121106">
    <property type="protein sequence ID" value="WFL78413.1"/>
    <property type="molecule type" value="Genomic_DNA"/>
</dbReference>
<evidence type="ECO:0000313" key="1">
    <source>
        <dbReference type="EMBL" id="WFL78413.1"/>
    </source>
</evidence>
<dbReference type="SUPFAM" id="SSF55469">
    <property type="entry name" value="FMN-dependent nitroreductase-like"/>
    <property type="match status" value="1"/>
</dbReference>
<dbReference type="Gene3D" id="3.40.109.10">
    <property type="entry name" value="NADH Oxidase"/>
    <property type="match status" value="1"/>
</dbReference>
<dbReference type="NCBIfam" id="NF047509">
    <property type="entry name" value="Rv3131_FMN_oxido"/>
    <property type="match status" value="1"/>
</dbReference>
<evidence type="ECO:0000313" key="2">
    <source>
        <dbReference type="Proteomes" id="UP001215827"/>
    </source>
</evidence>
<dbReference type="RefSeq" id="WP_278017103.1">
    <property type="nucleotide sequence ID" value="NZ_CP121106.1"/>
</dbReference>
<name>A0ABY8FTT8_9SPHN</name>
<accession>A0ABY8FTT8</accession>
<sequence length="377" mass="41175">MAGISRRRVLAAGLGGAALVATGGVWRVTRTPQTAYMPWELDPSPPADVRLDAFRHAILAPNPHNRQPWVIELVGADEAIVSCDLERRLPVTDPFDRQITIGFGTFLELARIAAAERGVALEIEAFPEGEDARSLDARPVARLRFIADPAVSRDPLFAQITRRRSNKEEYDLSRKVSAQDLAAVIRDGGTGTVDPARLAMLREQIVAGIEAEITTRPAYMESVELMRIGHEEIDANPDGIDLDGPIIEAGKLFGLVDRATLADMESDAYRQGLEMTRATYGSIPALIWIATPGNSRADQLEAGRQYVRANLHATAAGMAMHPMSQTLQEFAEVAPMFARVHELLGTAGHERVQMLARIGYGPEVGPSPRWPVETHIV</sequence>
<gene>
    <name evidence="1" type="ORF">P7228_04935</name>
</gene>
<reference evidence="1 2" key="1">
    <citation type="submission" date="2023-03" db="EMBL/GenBank/DDBJ databases">
        <title>Altererythrobacter sp. CAU 1644 isolated from sand.</title>
        <authorList>
            <person name="Kim W."/>
        </authorList>
    </citation>
    <scope>NUCLEOTIDE SEQUENCE [LARGE SCALE GENOMIC DNA]</scope>
    <source>
        <strain evidence="1 2">CAU 1644</strain>
    </source>
</reference>
<dbReference type="PROSITE" id="PS51318">
    <property type="entry name" value="TAT"/>
    <property type="match status" value="1"/>
</dbReference>
<keyword evidence="2" id="KW-1185">Reference proteome</keyword>
<organism evidence="1 2">
    <name type="scientific">Altererythrobacter arenosus</name>
    <dbReference type="NCBI Taxonomy" id="3032592"/>
    <lineage>
        <taxon>Bacteria</taxon>
        <taxon>Pseudomonadati</taxon>
        <taxon>Pseudomonadota</taxon>
        <taxon>Alphaproteobacteria</taxon>
        <taxon>Sphingomonadales</taxon>
        <taxon>Erythrobacteraceae</taxon>
        <taxon>Altererythrobacter</taxon>
    </lineage>
</organism>